<comment type="cofactor">
    <cofactor evidence="1">
        <name>FAD</name>
        <dbReference type="ChEBI" id="CHEBI:57692"/>
    </cofactor>
</comment>
<evidence type="ECO:0000256" key="3">
    <source>
        <dbReference type="ARBA" id="ARBA00022827"/>
    </source>
</evidence>
<dbReference type="Gene3D" id="3.40.50.720">
    <property type="entry name" value="NAD(P)-binding Rossmann-like Domain"/>
    <property type="match status" value="1"/>
</dbReference>
<organism evidence="5 6">
    <name type="scientific">Rhodotorula paludigena</name>
    <dbReference type="NCBI Taxonomy" id="86838"/>
    <lineage>
        <taxon>Eukaryota</taxon>
        <taxon>Fungi</taxon>
        <taxon>Dikarya</taxon>
        <taxon>Basidiomycota</taxon>
        <taxon>Pucciniomycotina</taxon>
        <taxon>Microbotryomycetes</taxon>
        <taxon>Sporidiobolales</taxon>
        <taxon>Sporidiobolaceae</taxon>
        <taxon>Rhodotorula</taxon>
    </lineage>
</organism>
<keyword evidence="4" id="KW-0560">Oxidoreductase</keyword>
<dbReference type="AlphaFoldDB" id="A0AAV5GXU7"/>
<dbReference type="GO" id="GO:0071949">
    <property type="term" value="F:FAD binding"/>
    <property type="evidence" value="ECO:0007669"/>
    <property type="project" value="InterPro"/>
</dbReference>
<sequence>MANHGLSQYGDWDTSFRPELAKDILTRCLAIDPSISSDGTLAGIRILRHNVGLRPSRKDGARLELEKRSEGPPIIHAYGFGMSGFQQSWGVAEDVLTLVEQAMSANSSTAPPIKL</sequence>
<evidence type="ECO:0000256" key="1">
    <source>
        <dbReference type="ARBA" id="ARBA00001974"/>
    </source>
</evidence>
<evidence type="ECO:0000256" key="4">
    <source>
        <dbReference type="ARBA" id="ARBA00023002"/>
    </source>
</evidence>
<dbReference type="GO" id="GO:0005737">
    <property type="term" value="C:cytoplasm"/>
    <property type="evidence" value="ECO:0007669"/>
    <property type="project" value="TreeGrafter"/>
</dbReference>
<dbReference type="EMBL" id="BQKY01000013">
    <property type="protein sequence ID" value="GJN93338.1"/>
    <property type="molecule type" value="Genomic_DNA"/>
</dbReference>
<evidence type="ECO:0000313" key="6">
    <source>
        <dbReference type="Proteomes" id="UP001342314"/>
    </source>
</evidence>
<gene>
    <name evidence="5" type="ORF">Rhopal_006391-T1</name>
</gene>
<accession>A0AAV5GXU7</accession>
<dbReference type="SUPFAM" id="SSF54373">
    <property type="entry name" value="FAD-linked reductases, C-terminal domain"/>
    <property type="match status" value="1"/>
</dbReference>
<dbReference type="PANTHER" id="PTHR11530:SF11">
    <property type="entry name" value="D-ASPARTATE OXIDASE"/>
    <property type="match status" value="1"/>
</dbReference>
<dbReference type="GO" id="GO:0019478">
    <property type="term" value="P:D-amino acid catabolic process"/>
    <property type="evidence" value="ECO:0007669"/>
    <property type="project" value="TreeGrafter"/>
</dbReference>
<dbReference type="InterPro" id="IPR023209">
    <property type="entry name" value="DAO"/>
</dbReference>
<reference evidence="5 6" key="1">
    <citation type="submission" date="2021-12" db="EMBL/GenBank/DDBJ databases">
        <title>High titer production of polyol ester of fatty acids by Rhodotorula paludigena BS15 towards product separation-free biomass refinery.</title>
        <authorList>
            <person name="Mano J."/>
            <person name="Ono H."/>
            <person name="Tanaka T."/>
            <person name="Naito K."/>
            <person name="Sushida H."/>
            <person name="Ike M."/>
            <person name="Tokuyasu K."/>
            <person name="Kitaoka M."/>
        </authorList>
    </citation>
    <scope>NUCLEOTIDE SEQUENCE [LARGE SCALE GENOMIC DNA]</scope>
    <source>
        <strain evidence="5 6">BS15</strain>
    </source>
</reference>
<dbReference type="GO" id="GO:0003884">
    <property type="term" value="F:D-amino-acid oxidase activity"/>
    <property type="evidence" value="ECO:0007669"/>
    <property type="project" value="InterPro"/>
</dbReference>
<dbReference type="PANTHER" id="PTHR11530">
    <property type="entry name" value="D-AMINO ACID OXIDASE"/>
    <property type="match status" value="1"/>
</dbReference>
<protein>
    <recommendedName>
        <fullName evidence="7">FAD dependent oxidoreductase domain-containing protein</fullName>
    </recommendedName>
</protein>
<evidence type="ECO:0008006" key="7">
    <source>
        <dbReference type="Google" id="ProtNLM"/>
    </source>
</evidence>
<keyword evidence="2" id="KW-0285">Flavoprotein</keyword>
<keyword evidence="6" id="KW-1185">Reference proteome</keyword>
<evidence type="ECO:0000256" key="2">
    <source>
        <dbReference type="ARBA" id="ARBA00022630"/>
    </source>
</evidence>
<comment type="caution">
    <text evidence="5">The sequence shown here is derived from an EMBL/GenBank/DDBJ whole genome shotgun (WGS) entry which is preliminary data.</text>
</comment>
<keyword evidence="3" id="KW-0274">FAD</keyword>
<dbReference type="Proteomes" id="UP001342314">
    <property type="component" value="Unassembled WGS sequence"/>
</dbReference>
<name>A0AAV5GXU7_9BASI</name>
<proteinExistence type="predicted"/>
<evidence type="ECO:0000313" key="5">
    <source>
        <dbReference type="EMBL" id="GJN93338.1"/>
    </source>
</evidence>